<reference evidence="8" key="1">
    <citation type="submission" date="2022-04" db="EMBL/GenBank/DDBJ databases">
        <authorList>
            <person name="Xu L."/>
            <person name="Lv Z."/>
        </authorList>
    </citation>
    <scope>NUCLEOTIDE SEQUENCE</scope>
    <source>
        <strain evidence="8">LV_2022a</strain>
    </source>
</reference>
<feature type="transmembrane region" description="Helical" evidence="7">
    <location>
        <begin position="55"/>
        <end position="77"/>
    </location>
</feature>
<evidence type="ECO:0000256" key="1">
    <source>
        <dbReference type="ARBA" id="ARBA00004477"/>
    </source>
</evidence>
<comment type="function">
    <text evidence="7">May be involved in the degradation of misfolded endoplasmic reticulum (ER) luminal proteins.</text>
</comment>
<dbReference type="FunFam" id="1.20.1540.10:FF:000016">
    <property type="entry name" value="Derlin"/>
    <property type="match status" value="1"/>
</dbReference>
<protein>
    <recommendedName>
        <fullName evidence="7">Derlin</fullName>
    </recommendedName>
</protein>
<gene>
    <name evidence="8" type="ORF">MN116_003991</name>
</gene>
<dbReference type="InterPro" id="IPR035952">
    <property type="entry name" value="Rhomboid-like_sf"/>
</dbReference>
<dbReference type="Pfam" id="PF04511">
    <property type="entry name" value="DER1"/>
    <property type="match status" value="1"/>
</dbReference>
<feature type="transmembrane region" description="Helical" evidence="7">
    <location>
        <begin position="151"/>
        <end position="169"/>
    </location>
</feature>
<evidence type="ECO:0000256" key="4">
    <source>
        <dbReference type="ARBA" id="ARBA00022824"/>
    </source>
</evidence>
<dbReference type="AlphaFoldDB" id="A0AAE1ZFZ8"/>
<evidence type="ECO:0000256" key="3">
    <source>
        <dbReference type="ARBA" id="ARBA00022692"/>
    </source>
</evidence>
<dbReference type="SUPFAM" id="SSF144091">
    <property type="entry name" value="Rhomboid-like"/>
    <property type="match status" value="1"/>
</dbReference>
<comment type="caution">
    <text evidence="8">The sequence shown here is derived from an EMBL/GenBank/DDBJ whole genome shotgun (WGS) entry which is preliminary data.</text>
</comment>
<comment type="subcellular location">
    <subcellularLocation>
        <location evidence="1 7">Endoplasmic reticulum membrane</location>
        <topology evidence="1 7">Multi-pass membrane protein</topology>
    </subcellularLocation>
</comment>
<dbReference type="GO" id="GO:0005789">
    <property type="term" value="C:endoplasmic reticulum membrane"/>
    <property type="evidence" value="ECO:0007669"/>
    <property type="project" value="UniProtKB-SubCell"/>
</dbReference>
<keyword evidence="6 7" id="KW-0472">Membrane</keyword>
<sequence length="244" mass="28653">MDIIAQEISNTPPVTSAYIATCLLLTVAVQLNLISPFQLYFNPSLIANNFQLWRLVTSFCFFGSFNFSFLFNILFAYRYCRMLEETWYSTKTADFVMMFLFCGTLTLIIAFFVNMLFLSHVLTMMLVYVWSRRNPLVRLNIFGIIEVNAPYLPWVFFAFSFLLGNNMMVDMIGKKIAILDFLGIFVGHLYYFLEDVYPNQVNGFRILRTPEFMKYLFNRRHINRDYEPLPEVGRPGGFDWNGQE</sequence>
<dbReference type="PANTHER" id="PTHR11009">
    <property type="entry name" value="DER1-LIKE PROTEIN, DERLIN"/>
    <property type="match status" value="1"/>
</dbReference>
<dbReference type="Proteomes" id="UP001292079">
    <property type="component" value="Unassembled WGS sequence"/>
</dbReference>
<comment type="similarity">
    <text evidence="2 7">Belongs to the derlin family.</text>
</comment>
<dbReference type="EMBL" id="JALJAT010000002">
    <property type="protein sequence ID" value="KAK4472769.1"/>
    <property type="molecule type" value="Genomic_DNA"/>
</dbReference>
<keyword evidence="5 7" id="KW-1133">Transmembrane helix</keyword>
<evidence type="ECO:0000313" key="8">
    <source>
        <dbReference type="EMBL" id="KAK4472769.1"/>
    </source>
</evidence>
<feature type="transmembrane region" description="Helical" evidence="7">
    <location>
        <begin position="98"/>
        <end position="131"/>
    </location>
</feature>
<reference evidence="8" key="2">
    <citation type="journal article" date="2023" name="Infect Dis Poverty">
        <title>Chromosome-scale genome of the human blood fluke Schistosoma mekongi and its implications for public health.</title>
        <authorList>
            <person name="Zhou M."/>
            <person name="Xu L."/>
            <person name="Xu D."/>
            <person name="Chen W."/>
            <person name="Khan J."/>
            <person name="Hu Y."/>
            <person name="Huang H."/>
            <person name="Wei H."/>
            <person name="Zhang Y."/>
            <person name="Chusongsang P."/>
            <person name="Tanasarnprasert K."/>
            <person name="Hu X."/>
            <person name="Limpanont Y."/>
            <person name="Lv Z."/>
        </authorList>
    </citation>
    <scope>NUCLEOTIDE SEQUENCE</scope>
    <source>
        <strain evidence="8">LV_2022a</strain>
    </source>
</reference>
<evidence type="ECO:0000256" key="2">
    <source>
        <dbReference type="ARBA" id="ARBA00008917"/>
    </source>
</evidence>
<keyword evidence="9" id="KW-1185">Reference proteome</keyword>
<evidence type="ECO:0000256" key="7">
    <source>
        <dbReference type="RuleBase" id="RU363059"/>
    </source>
</evidence>
<evidence type="ECO:0000256" key="6">
    <source>
        <dbReference type="ARBA" id="ARBA00023136"/>
    </source>
</evidence>
<dbReference type="InterPro" id="IPR007599">
    <property type="entry name" value="DER1"/>
</dbReference>
<accession>A0AAE1ZFZ8</accession>
<feature type="transmembrane region" description="Helical" evidence="7">
    <location>
        <begin position="16"/>
        <end position="35"/>
    </location>
</feature>
<keyword evidence="4 7" id="KW-0256">Endoplasmic reticulum</keyword>
<organism evidence="8 9">
    <name type="scientific">Schistosoma mekongi</name>
    <name type="common">Parasitic worm</name>
    <dbReference type="NCBI Taxonomy" id="38744"/>
    <lineage>
        <taxon>Eukaryota</taxon>
        <taxon>Metazoa</taxon>
        <taxon>Spiralia</taxon>
        <taxon>Lophotrochozoa</taxon>
        <taxon>Platyhelminthes</taxon>
        <taxon>Trematoda</taxon>
        <taxon>Digenea</taxon>
        <taxon>Strigeidida</taxon>
        <taxon>Schistosomatoidea</taxon>
        <taxon>Schistosomatidae</taxon>
        <taxon>Schistosoma</taxon>
    </lineage>
</organism>
<dbReference type="GO" id="GO:0036503">
    <property type="term" value="P:ERAD pathway"/>
    <property type="evidence" value="ECO:0007669"/>
    <property type="project" value="UniProtKB-ARBA"/>
</dbReference>
<proteinExistence type="inferred from homology"/>
<name>A0AAE1ZFZ8_SCHME</name>
<evidence type="ECO:0000256" key="5">
    <source>
        <dbReference type="ARBA" id="ARBA00022989"/>
    </source>
</evidence>
<dbReference type="Gene3D" id="1.20.1540.10">
    <property type="entry name" value="Rhomboid-like"/>
    <property type="match status" value="1"/>
</dbReference>
<evidence type="ECO:0000313" key="9">
    <source>
        <dbReference type="Proteomes" id="UP001292079"/>
    </source>
</evidence>
<keyword evidence="3 7" id="KW-0812">Transmembrane</keyword>
<feature type="transmembrane region" description="Helical" evidence="7">
    <location>
        <begin position="176"/>
        <end position="193"/>
    </location>
</feature>